<dbReference type="EMBL" id="JADLZT010000012">
    <property type="protein sequence ID" value="MBF6025949.1"/>
    <property type="molecule type" value="Genomic_DNA"/>
</dbReference>
<sequence>MSTPWSAEQAQWLQAMGHQVWTLAGHGAEAAPQSGAIAEAAALLDKAAPARPQPVREPVAARTVVPAADRLVQAILRAANRTAGDEAVSALLQEAPALRGNAAAKRALWPRLRRLRRPQEGP</sequence>
<dbReference type="RefSeq" id="WP_194932543.1">
    <property type="nucleotide sequence ID" value="NZ_JADLZT010000012.1"/>
</dbReference>
<keyword evidence="2" id="KW-1185">Reference proteome</keyword>
<dbReference type="Proteomes" id="UP001429984">
    <property type="component" value="Unassembled WGS sequence"/>
</dbReference>
<reference evidence="1 2" key="1">
    <citation type="submission" date="2020-11" db="EMBL/GenBank/DDBJ databases">
        <title>Draft Genome Sequence and Secondary Metabolite Biosynthetic Potential of the Lysobacter niastensis Type strain DSM 18481.</title>
        <authorList>
            <person name="Turrini P."/>
            <person name="Artuso I."/>
            <person name="Tescari M."/>
            <person name="Lugli G.A."/>
            <person name="Frangipani E."/>
            <person name="Ventura M."/>
            <person name="Visca P."/>
        </authorList>
    </citation>
    <scope>NUCLEOTIDE SEQUENCE [LARGE SCALE GENOMIC DNA]</scope>
    <source>
        <strain evidence="1 2">DSM 18481</strain>
    </source>
</reference>
<proteinExistence type="predicted"/>
<organism evidence="1 2">
    <name type="scientific">Lysobacter niastensis</name>
    <dbReference type="NCBI Taxonomy" id="380629"/>
    <lineage>
        <taxon>Bacteria</taxon>
        <taxon>Pseudomonadati</taxon>
        <taxon>Pseudomonadota</taxon>
        <taxon>Gammaproteobacteria</taxon>
        <taxon>Lysobacterales</taxon>
        <taxon>Lysobacteraceae</taxon>
        <taxon>Lysobacter</taxon>
    </lineage>
</organism>
<name>A0ABS0BG78_9GAMM</name>
<evidence type="ECO:0000313" key="1">
    <source>
        <dbReference type="EMBL" id="MBF6025949.1"/>
    </source>
</evidence>
<evidence type="ECO:0000313" key="2">
    <source>
        <dbReference type="Proteomes" id="UP001429984"/>
    </source>
</evidence>
<protein>
    <submittedName>
        <fullName evidence="1">Alanine acetyltransferase</fullName>
    </submittedName>
</protein>
<comment type="caution">
    <text evidence="1">The sequence shown here is derived from an EMBL/GenBank/DDBJ whole genome shotgun (WGS) entry which is preliminary data.</text>
</comment>
<gene>
    <name evidence="1" type="ORF">IU514_18120</name>
</gene>
<accession>A0ABS0BG78</accession>